<keyword evidence="2" id="KW-1185">Reference proteome</keyword>
<name>A0A0D2FUF6_9EURO</name>
<dbReference type="HOGENOM" id="CLU_2741423_0_0_1"/>
<sequence>MTNAGRYDYDIAPFQDWLHTAFSLASKTTLGRPGCDTENFVGAGVKVGITEHGISPLRRYNPNGFKTGFDS</sequence>
<dbReference type="RefSeq" id="XP_013272873.1">
    <property type="nucleotide sequence ID" value="XM_013417419.1"/>
</dbReference>
<proteinExistence type="predicted"/>
<gene>
    <name evidence="1" type="ORF">Z518_03709</name>
</gene>
<dbReference type="EMBL" id="KN847477">
    <property type="protein sequence ID" value="KIX05737.1"/>
    <property type="molecule type" value="Genomic_DNA"/>
</dbReference>
<dbReference type="Proteomes" id="UP000053617">
    <property type="component" value="Unassembled WGS sequence"/>
</dbReference>
<dbReference type="AlphaFoldDB" id="A0A0D2FUF6"/>
<protein>
    <submittedName>
        <fullName evidence="1">Uncharacterized protein</fullName>
    </submittedName>
</protein>
<evidence type="ECO:0000313" key="2">
    <source>
        <dbReference type="Proteomes" id="UP000053617"/>
    </source>
</evidence>
<dbReference type="VEuPathDB" id="FungiDB:Z518_03709"/>
<evidence type="ECO:0000313" key="1">
    <source>
        <dbReference type="EMBL" id="KIX05737.1"/>
    </source>
</evidence>
<reference evidence="1 2" key="1">
    <citation type="submission" date="2015-01" db="EMBL/GenBank/DDBJ databases">
        <title>The Genome Sequence of Rhinocladiella mackenzie CBS 650.93.</title>
        <authorList>
            <consortium name="The Broad Institute Genomics Platform"/>
            <person name="Cuomo C."/>
            <person name="de Hoog S."/>
            <person name="Gorbushina A."/>
            <person name="Stielow B."/>
            <person name="Teixiera M."/>
            <person name="Abouelleil A."/>
            <person name="Chapman S.B."/>
            <person name="Priest M."/>
            <person name="Young S.K."/>
            <person name="Wortman J."/>
            <person name="Nusbaum C."/>
            <person name="Birren B."/>
        </authorList>
    </citation>
    <scope>NUCLEOTIDE SEQUENCE [LARGE SCALE GENOMIC DNA]</scope>
    <source>
        <strain evidence="1 2">CBS 650.93</strain>
    </source>
</reference>
<accession>A0A0D2FUF6</accession>
<organism evidence="1 2">
    <name type="scientific">Rhinocladiella mackenziei CBS 650.93</name>
    <dbReference type="NCBI Taxonomy" id="1442369"/>
    <lineage>
        <taxon>Eukaryota</taxon>
        <taxon>Fungi</taxon>
        <taxon>Dikarya</taxon>
        <taxon>Ascomycota</taxon>
        <taxon>Pezizomycotina</taxon>
        <taxon>Eurotiomycetes</taxon>
        <taxon>Chaetothyriomycetidae</taxon>
        <taxon>Chaetothyriales</taxon>
        <taxon>Herpotrichiellaceae</taxon>
        <taxon>Rhinocladiella</taxon>
    </lineage>
</organism>
<dbReference type="GeneID" id="25291780"/>